<name>A0A7K4YUL0_BUCAB</name>
<comment type="similarity">
    <text evidence="4">Belongs to the intermediate filament family.</text>
</comment>
<evidence type="ECO:0000313" key="8">
    <source>
        <dbReference type="Proteomes" id="UP000551127"/>
    </source>
</evidence>
<dbReference type="Pfam" id="PF00038">
    <property type="entry name" value="Filament"/>
    <property type="match status" value="1"/>
</dbReference>
<dbReference type="Proteomes" id="UP000551127">
    <property type="component" value="Unassembled WGS sequence"/>
</dbReference>
<feature type="coiled-coil region" evidence="5">
    <location>
        <begin position="53"/>
        <end position="133"/>
    </location>
</feature>
<dbReference type="InterPro" id="IPR039008">
    <property type="entry name" value="IF_rod_dom"/>
</dbReference>
<dbReference type="FunFam" id="1.20.5.170:FF:000004">
    <property type="entry name" value="Keratin, type II cytoskeletal 5"/>
    <property type="match status" value="1"/>
</dbReference>
<evidence type="ECO:0000256" key="1">
    <source>
        <dbReference type="ARBA" id="ARBA00022744"/>
    </source>
</evidence>
<proteinExistence type="inferred from homology"/>
<dbReference type="GO" id="GO:0031424">
    <property type="term" value="P:keratinization"/>
    <property type="evidence" value="ECO:0007669"/>
    <property type="project" value="TreeGrafter"/>
</dbReference>
<dbReference type="PROSITE" id="PS51842">
    <property type="entry name" value="IF_ROD_2"/>
    <property type="match status" value="1"/>
</dbReference>
<accession>A0A7K4YUL0</accession>
<evidence type="ECO:0000313" key="7">
    <source>
        <dbReference type="EMBL" id="NWR62636.1"/>
    </source>
</evidence>
<evidence type="ECO:0000256" key="3">
    <source>
        <dbReference type="ARBA" id="ARBA00023054"/>
    </source>
</evidence>
<dbReference type="SMART" id="SM01391">
    <property type="entry name" value="Filament"/>
    <property type="match status" value="1"/>
</dbReference>
<protein>
    <submittedName>
        <fullName evidence="7">K2C8 protein</fullName>
    </submittedName>
</protein>
<keyword evidence="3 5" id="KW-0175">Coiled coil</keyword>
<dbReference type="GO" id="GO:0045095">
    <property type="term" value="C:keratin filament"/>
    <property type="evidence" value="ECO:0007669"/>
    <property type="project" value="InterPro"/>
</dbReference>
<dbReference type="AlphaFoldDB" id="A0A7K4YUL0"/>
<dbReference type="GO" id="GO:0030280">
    <property type="term" value="F:structural constituent of skin epidermis"/>
    <property type="evidence" value="ECO:0007669"/>
    <property type="project" value="TreeGrafter"/>
</dbReference>
<dbReference type="EMBL" id="VYZL01003854">
    <property type="protein sequence ID" value="NWR62636.1"/>
    <property type="molecule type" value="Genomic_DNA"/>
</dbReference>
<keyword evidence="1" id="KW-0416">Keratin</keyword>
<dbReference type="InterPro" id="IPR003054">
    <property type="entry name" value="Keratin_II"/>
</dbReference>
<keyword evidence="2 4" id="KW-0403">Intermediate filament</keyword>
<feature type="non-terminal residue" evidence="7">
    <location>
        <position position="165"/>
    </location>
</feature>
<dbReference type="GO" id="GO:0005615">
    <property type="term" value="C:extracellular space"/>
    <property type="evidence" value="ECO:0007669"/>
    <property type="project" value="TreeGrafter"/>
</dbReference>
<evidence type="ECO:0000256" key="5">
    <source>
        <dbReference type="SAM" id="Coils"/>
    </source>
</evidence>
<dbReference type="PANTHER" id="PTHR45616">
    <property type="entry name" value="GATA-TYPE DOMAIN-CONTAINING PROTEIN"/>
    <property type="match status" value="1"/>
</dbReference>
<evidence type="ECO:0000256" key="2">
    <source>
        <dbReference type="ARBA" id="ARBA00022754"/>
    </source>
</evidence>
<keyword evidence="8" id="KW-1185">Reference proteome</keyword>
<dbReference type="SUPFAM" id="SSF64593">
    <property type="entry name" value="Intermediate filament protein, coiled coil region"/>
    <property type="match status" value="1"/>
</dbReference>
<sequence length="165" mass="18298">MDLGQDLDWDGVTGDVRAQYEDAARRSRAGARAWCKSKLEELQVTAGRNADSLRETRAKMAELARAVQRLSGEVESTKAQRCELEAAVADAEQRGETTVKDAKQKLAKLETALQQAKADLARQLREHQELTNVKLALDIEIATYRKLLEGEESRWGGAQATLEVC</sequence>
<evidence type="ECO:0000256" key="4">
    <source>
        <dbReference type="RuleBase" id="RU000685"/>
    </source>
</evidence>
<dbReference type="InterPro" id="IPR018039">
    <property type="entry name" value="IF_conserved"/>
</dbReference>
<dbReference type="Gene3D" id="1.20.5.500">
    <property type="entry name" value="Single helix bin"/>
    <property type="match status" value="1"/>
</dbReference>
<dbReference type="PROSITE" id="PS00226">
    <property type="entry name" value="IF_ROD_1"/>
    <property type="match status" value="1"/>
</dbReference>
<dbReference type="PRINTS" id="PR01276">
    <property type="entry name" value="TYPE2KERATIN"/>
</dbReference>
<evidence type="ECO:0000259" key="6">
    <source>
        <dbReference type="PROSITE" id="PS51842"/>
    </source>
</evidence>
<dbReference type="PANTHER" id="PTHR45616:SF21">
    <property type="entry name" value="KERATIN, TYPE II CYTOSKELETAL 7"/>
    <property type="match status" value="1"/>
</dbReference>
<dbReference type="Gene3D" id="1.20.5.170">
    <property type="match status" value="1"/>
</dbReference>
<dbReference type="GO" id="GO:0045109">
    <property type="term" value="P:intermediate filament organization"/>
    <property type="evidence" value="ECO:0007669"/>
    <property type="project" value="TreeGrafter"/>
</dbReference>
<gene>
    <name evidence="7" type="primary">Krt8_1</name>
    <name evidence="7" type="ORF">BUCABY_R13848</name>
</gene>
<reference evidence="7 8" key="1">
    <citation type="submission" date="2019-09" db="EMBL/GenBank/DDBJ databases">
        <title>Bird 10,000 Genomes (B10K) Project - Family phase.</title>
        <authorList>
            <person name="Zhang G."/>
        </authorList>
    </citation>
    <scope>NUCLEOTIDE SEQUENCE [LARGE SCALE GENOMIC DNA]</scope>
    <source>
        <strain evidence="7">B10K-DU-012-80</strain>
    </source>
</reference>
<feature type="domain" description="IF rod" evidence="6">
    <location>
        <begin position="1"/>
        <end position="155"/>
    </location>
</feature>
<comment type="caution">
    <text evidence="7">The sequence shown here is derived from an EMBL/GenBank/DDBJ whole genome shotgun (WGS) entry which is preliminary data.</text>
</comment>
<organism evidence="7 8">
    <name type="scientific">Bucorvus abyssinicus</name>
    <name type="common">Northern ground-hornbill</name>
    <name type="synonym">Abyssinian ground-hornbill</name>
    <dbReference type="NCBI Taxonomy" id="153643"/>
    <lineage>
        <taxon>Eukaryota</taxon>
        <taxon>Metazoa</taxon>
        <taxon>Chordata</taxon>
        <taxon>Craniata</taxon>
        <taxon>Vertebrata</taxon>
        <taxon>Euteleostomi</taxon>
        <taxon>Archelosauria</taxon>
        <taxon>Archosauria</taxon>
        <taxon>Dinosauria</taxon>
        <taxon>Saurischia</taxon>
        <taxon>Theropoda</taxon>
        <taxon>Coelurosauria</taxon>
        <taxon>Aves</taxon>
        <taxon>Neognathae</taxon>
        <taxon>Neoaves</taxon>
        <taxon>Telluraves</taxon>
        <taxon>Coraciimorphae</taxon>
        <taxon>Bucerotiformes</taxon>
        <taxon>Bucorvidae</taxon>
        <taxon>Bucorvus</taxon>
    </lineage>
</organism>
<feature type="non-terminal residue" evidence="7">
    <location>
        <position position="1"/>
    </location>
</feature>
<dbReference type="OrthoDB" id="2441647at2759"/>